<dbReference type="GO" id="GO:0047961">
    <property type="term" value="F:glycine N-acyltransferase activity"/>
    <property type="evidence" value="ECO:0007669"/>
    <property type="project" value="InterPro"/>
</dbReference>
<dbReference type="SUPFAM" id="SSF55729">
    <property type="entry name" value="Acyl-CoA N-acyltransferases (Nat)"/>
    <property type="match status" value="1"/>
</dbReference>
<protein>
    <recommendedName>
        <fullName evidence="1">Glycine N-acyltransferase-like protein</fullName>
        <ecNumber evidence="1">2.3.1.-</ecNumber>
    </recommendedName>
</protein>
<dbReference type="GO" id="GO:0005739">
    <property type="term" value="C:mitochondrion"/>
    <property type="evidence" value="ECO:0007669"/>
    <property type="project" value="InterPro"/>
</dbReference>
<dbReference type="InterPro" id="IPR010313">
    <property type="entry name" value="Glycine_N-acyltransferase"/>
</dbReference>
<dbReference type="EC" id="2.3.1.-" evidence="1"/>
<dbReference type="InterPro" id="IPR016181">
    <property type="entry name" value="Acyl_CoA_acyltransferase"/>
</dbReference>
<dbReference type="PANTHER" id="PTHR15298">
    <property type="entry name" value="L-COA N-ACYLTRANSFERASE-RELATED"/>
    <property type="match status" value="1"/>
</dbReference>
<proteinExistence type="inferred from homology"/>
<keyword evidence="3" id="KW-1185">Reference proteome</keyword>
<dbReference type="AlphaFoldDB" id="A0A2A2J1Y8"/>
<organism evidence="2 3">
    <name type="scientific">Diploscapter pachys</name>
    <dbReference type="NCBI Taxonomy" id="2018661"/>
    <lineage>
        <taxon>Eukaryota</taxon>
        <taxon>Metazoa</taxon>
        <taxon>Ecdysozoa</taxon>
        <taxon>Nematoda</taxon>
        <taxon>Chromadorea</taxon>
        <taxon>Rhabditida</taxon>
        <taxon>Rhabditina</taxon>
        <taxon>Rhabditomorpha</taxon>
        <taxon>Rhabditoidea</taxon>
        <taxon>Rhabditidae</taxon>
        <taxon>Diploscapter</taxon>
    </lineage>
</organism>
<sequence>MNKEQIDRVNNWTEPKEFLAENGYRLDEADPDKDTAIIHKRWRYGKPGYEHETELRLKHWPAVCVRFNRAAEPVSHEMLSYLGQLTAQFTVEEHRCKGLGTIVERALAKRVIKAEMIPFKEVEHYNASVYKRSCADEFWTLLRDEQGNEEAIVYLSISDQKPNHSSS</sequence>
<reference evidence="2 3" key="1">
    <citation type="journal article" date="2017" name="Curr. Biol.">
        <title>Genome architecture and evolution of a unichromosomal asexual nematode.</title>
        <authorList>
            <person name="Fradin H."/>
            <person name="Zegar C."/>
            <person name="Gutwein M."/>
            <person name="Lucas J."/>
            <person name="Kovtun M."/>
            <person name="Corcoran D."/>
            <person name="Baugh L.R."/>
            <person name="Kiontke K."/>
            <person name="Gunsalus K."/>
            <person name="Fitch D.H."/>
            <person name="Piano F."/>
        </authorList>
    </citation>
    <scope>NUCLEOTIDE SEQUENCE [LARGE SCALE GENOMIC DNA]</scope>
    <source>
        <strain evidence="2">PF1309</strain>
    </source>
</reference>
<evidence type="ECO:0000313" key="2">
    <source>
        <dbReference type="EMBL" id="PAV55637.1"/>
    </source>
</evidence>
<gene>
    <name evidence="2" type="ORF">WR25_25903</name>
</gene>
<comment type="similarity">
    <text evidence="1">Belongs to the glycine N-acyltransferase family.</text>
</comment>
<accession>A0A2A2J1Y8</accession>
<name>A0A2A2J1Y8_9BILA</name>
<evidence type="ECO:0000256" key="1">
    <source>
        <dbReference type="RuleBase" id="RU368002"/>
    </source>
</evidence>
<dbReference type="STRING" id="2018661.A0A2A2J1Y8"/>
<dbReference type="PANTHER" id="PTHR15298:SF1">
    <property type="entry name" value="GLYCINE N-ACYLTRANSFERASE-LIKE PROTEIN"/>
    <property type="match status" value="1"/>
</dbReference>
<keyword evidence="1" id="KW-0808">Transferase</keyword>
<dbReference type="Gene3D" id="3.40.630.30">
    <property type="match status" value="1"/>
</dbReference>
<keyword evidence="1" id="KW-0012">Acyltransferase</keyword>
<evidence type="ECO:0000313" key="3">
    <source>
        <dbReference type="Proteomes" id="UP000218231"/>
    </source>
</evidence>
<dbReference type="Proteomes" id="UP000218231">
    <property type="component" value="Unassembled WGS sequence"/>
</dbReference>
<comment type="caution">
    <text evidence="2">The sequence shown here is derived from an EMBL/GenBank/DDBJ whole genome shotgun (WGS) entry which is preliminary data.</text>
</comment>
<dbReference type="OrthoDB" id="5778665at2759"/>
<dbReference type="EMBL" id="LIAE01010761">
    <property type="protein sequence ID" value="PAV55637.1"/>
    <property type="molecule type" value="Genomic_DNA"/>
</dbReference>